<dbReference type="GO" id="GO:0015074">
    <property type="term" value="P:DNA integration"/>
    <property type="evidence" value="ECO:0007669"/>
    <property type="project" value="UniProtKB-KW"/>
</dbReference>
<dbReference type="InterPro" id="IPR050090">
    <property type="entry name" value="Tyrosine_recombinase_XerCD"/>
</dbReference>
<evidence type="ECO:0000256" key="4">
    <source>
        <dbReference type="PROSITE-ProRule" id="PRU01248"/>
    </source>
</evidence>
<protein>
    <submittedName>
        <fullName evidence="7">Site-specific tyrosine recombinase XerD</fullName>
    </submittedName>
</protein>
<dbReference type="PROSITE" id="PS51898">
    <property type="entry name" value="TYR_RECOMBINASE"/>
    <property type="match status" value="1"/>
</dbReference>
<keyword evidence="1" id="KW-0229">DNA integration</keyword>
<reference evidence="7 8" key="1">
    <citation type="submission" date="2019-02" db="EMBL/GenBank/DDBJ databases">
        <title>Deep-cultivation of Planctomycetes and their phenomic and genomic characterization uncovers novel biology.</title>
        <authorList>
            <person name="Wiegand S."/>
            <person name="Jogler M."/>
            <person name="Boedeker C."/>
            <person name="Pinto D."/>
            <person name="Vollmers J."/>
            <person name="Rivas-Marin E."/>
            <person name="Kohn T."/>
            <person name="Peeters S.H."/>
            <person name="Heuer A."/>
            <person name="Rast P."/>
            <person name="Oberbeckmann S."/>
            <person name="Bunk B."/>
            <person name="Jeske O."/>
            <person name="Meyerdierks A."/>
            <person name="Storesund J.E."/>
            <person name="Kallscheuer N."/>
            <person name="Luecker S."/>
            <person name="Lage O.M."/>
            <person name="Pohl T."/>
            <person name="Merkel B.J."/>
            <person name="Hornburger P."/>
            <person name="Mueller R.-W."/>
            <person name="Bruemmer F."/>
            <person name="Labrenz M."/>
            <person name="Spormann A.M."/>
            <person name="Op den Camp H."/>
            <person name="Overmann J."/>
            <person name="Amann R."/>
            <person name="Jetten M.S.M."/>
            <person name="Mascher T."/>
            <person name="Medema M.H."/>
            <person name="Devos D.P."/>
            <person name="Kaster A.-K."/>
            <person name="Ovreas L."/>
            <person name="Rohde M."/>
            <person name="Galperin M.Y."/>
            <person name="Jogler C."/>
        </authorList>
    </citation>
    <scope>NUCLEOTIDE SEQUENCE [LARGE SCALE GENOMIC DNA]</scope>
    <source>
        <strain evidence="7 8">Pan181</strain>
    </source>
</reference>
<feature type="domain" description="Core-binding (CB)" evidence="6">
    <location>
        <begin position="66"/>
        <end position="154"/>
    </location>
</feature>
<gene>
    <name evidence="7" type="ORF">Pan181_36010</name>
</gene>
<evidence type="ECO:0000256" key="3">
    <source>
        <dbReference type="ARBA" id="ARBA00023172"/>
    </source>
</evidence>
<dbReference type="Proteomes" id="UP000315750">
    <property type="component" value="Chromosome"/>
</dbReference>
<dbReference type="PANTHER" id="PTHR30349">
    <property type="entry name" value="PHAGE INTEGRASE-RELATED"/>
    <property type="match status" value="1"/>
</dbReference>
<organism evidence="7 8">
    <name type="scientific">Aeoliella mucimassa</name>
    <dbReference type="NCBI Taxonomy" id="2527972"/>
    <lineage>
        <taxon>Bacteria</taxon>
        <taxon>Pseudomonadati</taxon>
        <taxon>Planctomycetota</taxon>
        <taxon>Planctomycetia</taxon>
        <taxon>Pirellulales</taxon>
        <taxon>Lacipirellulaceae</taxon>
        <taxon>Aeoliella</taxon>
    </lineage>
</organism>
<dbReference type="Gene3D" id="1.10.443.10">
    <property type="entry name" value="Intergrase catalytic core"/>
    <property type="match status" value="1"/>
</dbReference>
<evidence type="ECO:0000313" key="8">
    <source>
        <dbReference type="Proteomes" id="UP000315750"/>
    </source>
</evidence>
<name>A0A518ARP7_9BACT</name>
<feature type="domain" description="Tyr recombinase" evidence="5">
    <location>
        <begin position="173"/>
        <end position="351"/>
    </location>
</feature>
<dbReference type="InterPro" id="IPR010998">
    <property type="entry name" value="Integrase_recombinase_N"/>
</dbReference>
<dbReference type="InterPro" id="IPR044068">
    <property type="entry name" value="CB"/>
</dbReference>
<keyword evidence="8" id="KW-1185">Reference proteome</keyword>
<evidence type="ECO:0000259" key="6">
    <source>
        <dbReference type="PROSITE" id="PS51900"/>
    </source>
</evidence>
<dbReference type="PANTHER" id="PTHR30349:SF91">
    <property type="entry name" value="INTA PROTEIN"/>
    <property type="match status" value="1"/>
</dbReference>
<evidence type="ECO:0000259" key="5">
    <source>
        <dbReference type="PROSITE" id="PS51898"/>
    </source>
</evidence>
<sequence>MRAWLFQDSRQKRKLGEDDCPWSVGWMEKGRRRSKKVGSRSMAEKYRRKKEGELANNLVDPLCNRAKWTEAKELFLAHAKTHCRYKTVIDYTAIVTKFEKLIKPKRAEDLSRTAIDRYVELRKSERRKLEKPPLSVSTLNKELRVLRAMVNLAAEEELLTKAPTVKLLKEPEREVVFITDDQFTELYKAAESMKRPADRHYKPADWWRALLVFLYTTGWRIGQTLDVRRENLDLEAGTVFARAETTKGNRDARIQLTPMAIDHLLAIKDFYPLVFAWTNHPDTLSKDFVALKKAANVEIPGRFHNLRRGFATNNASILPADVLQHVMQHRDAATTRRYINQAERMRQTEISGLIHCPKLPAQA</sequence>
<keyword evidence="2 4" id="KW-0238">DNA-binding</keyword>
<dbReference type="InterPro" id="IPR013762">
    <property type="entry name" value="Integrase-like_cat_sf"/>
</dbReference>
<evidence type="ECO:0000313" key="7">
    <source>
        <dbReference type="EMBL" id="QDU57386.1"/>
    </source>
</evidence>
<dbReference type="Gene3D" id="1.10.150.130">
    <property type="match status" value="1"/>
</dbReference>
<dbReference type="GO" id="GO:0003677">
    <property type="term" value="F:DNA binding"/>
    <property type="evidence" value="ECO:0007669"/>
    <property type="project" value="UniProtKB-UniRule"/>
</dbReference>
<dbReference type="EMBL" id="CP036278">
    <property type="protein sequence ID" value="QDU57386.1"/>
    <property type="molecule type" value="Genomic_DNA"/>
</dbReference>
<proteinExistence type="predicted"/>
<dbReference type="InterPro" id="IPR002104">
    <property type="entry name" value="Integrase_catalytic"/>
</dbReference>
<dbReference type="PROSITE" id="PS51900">
    <property type="entry name" value="CB"/>
    <property type="match status" value="1"/>
</dbReference>
<dbReference type="InterPro" id="IPR011010">
    <property type="entry name" value="DNA_brk_join_enz"/>
</dbReference>
<evidence type="ECO:0000256" key="2">
    <source>
        <dbReference type="ARBA" id="ARBA00023125"/>
    </source>
</evidence>
<keyword evidence="3" id="KW-0233">DNA recombination</keyword>
<evidence type="ECO:0000256" key="1">
    <source>
        <dbReference type="ARBA" id="ARBA00022908"/>
    </source>
</evidence>
<dbReference type="OrthoDB" id="270835at2"/>
<dbReference type="KEGG" id="amuc:Pan181_36010"/>
<dbReference type="GO" id="GO:0006310">
    <property type="term" value="P:DNA recombination"/>
    <property type="evidence" value="ECO:0007669"/>
    <property type="project" value="UniProtKB-KW"/>
</dbReference>
<dbReference type="AlphaFoldDB" id="A0A518ARP7"/>
<dbReference type="Pfam" id="PF00589">
    <property type="entry name" value="Phage_integrase"/>
    <property type="match status" value="1"/>
</dbReference>
<dbReference type="RefSeq" id="WP_145248515.1">
    <property type="nucleotide sequence ID" value="NZ_CP036278.1"/>
</dbReference>
<dbReference type="SUPFAM" id="SSF56349">
    <property type="entry name" value="DNA breaking-rejoining enzymes"/>
    <property type="match status" value="1"/>
</dbReference>
<accession>A0A518ARP7</accession>